<dbReference type="Proteomes" id="UP000198945">
    <property type="component" value="Unassembled WGS sequence"/>
</dbReference>
<feature type="non-terminal residue" evidence="1">
    <location>
        <position position="79"/>
    </location>
</feature>
<proteinExistence type="predicted"/>
<dbReference type="EMBL" id="FNEH01000049">
    <property type="protein sequence ID" value="SDJ35931.1"/>
    <property type="molecule type" value="Genomic_DNA"/>
</dbReference>
<evidence type="ECO:0000313" key="1">
    <source>
        <dbReference type="EMBL" id="SDJ35931.1"/>
    </source>
</evidence>
<dbReference type="AlphaFoldDB" id="A0A1G8T3F8"/>
<sequence>MSDYVFVAGEDDFETITKVSAESIEQAKTKYAKKLWEIDNLEKEEVKRNGTDSIFWGKFASELFSRRDGGWIHEIDKTK</sequence>
<organism evidence="1 2">
    <name type="scientific">Halanaerobium congolense</name>
    <dbReference type="NCBI Taxonomy" id="54121"/>
    <lineage>
        <taxon>Bacteria</taxon>
        <taxon>Bacillati</taxon>
        <taxon>Bacillota</taxon>
        <taxon>Clostridia</taxon>
        <taxon>Halanaerobiales</taxon>
        <taxon>Halanaerobiaceae</taxon>
        <taxon>Halanaerobium</taxon>
    </lineage>
</organism>
<accession>A0A1G8T3F8</accession>
<evidence type="ECO:0000313" key="2">
    <source>
        <dbReference type="Proteomes" id="UP000198945"/>
    </source>
</evidence>
<name>A0A1G8T3F8_9FIRM</name>
<protein>
    <submittedName>
        <fullName evidence="1">Uncharacterized protein</fullName>
    </submittedName>
</protein>
<reference evidence="1 2" key="1">
    <citation type="submission" date="2016-10" db="EMBL/GenBank/DDBJ databases">
        <authorList>
            <person name="de Groot N.N."/>
        </authorList>
    </citation>
    <scope>NUCLEOTIDE SEQUENCE [LARGE SCALE GENOMIC DNA]</scope>
    <source>
        <strain evidence="1 2">WG7</strain>
    </source>
</reference>
<dbReference type="RefSeq" id="WP_143009714.1">
    <property type="nucleotide sequence ID" value="NZ_FNEH01000049.1"/>
</dbReference>
<gene>
    <name evidence="1" type="ORF">SAMN04515654_1491</name>
</gene>